<evidence type="ECO:0000256" key="4">
    <source>
        <dbReference type="ARBA" id="ARBA00022833"/>
    </source>
</evidence>
<dbReference type="EMBL" id="JANBOH010000447">
    <property type="protein sequence ID" value="KAJ1642227.1"/>
    <property type="molecule type" value="Genomic_DNA"/>
</dbReference>
<keyword evidence="7" id="KW-1185">Reference proteome</keyword>
<feature type="domain" description="Metallo-beta-lactamase" evidence="5">
    <location>
        <begin position="27"/>
        <end position="190"/>
    </location>
</feature>
<dbReference type="PANTHER" id="PTHR23131">
    <property type="entry name" value="ENDORIBONUCLEASE LACTB2"/>
    <property type="match status" value="1"/>
</dbReference>
<keyword evidence="4" id="KW-0862">Zinc</keyword>
<dbReference type="InterPro" id="IPR001279">
    <property type="entry name" value="Metallo-B-lactamas"/>
</dbReference>
<dbReference type="PANTHER" id="PTHR23131:SF0">
    <property type="entry name" value="ENDORIBONUCLEASE LACTB2"/>
    <property type="match status" value="1"/>
</dbReference>
<evidence type="ECO:0000259" key="5">
    <source>
        <dbReference type="SMART" id="SM00849"/>
    </source>
</evidence>
<gene>
    <name evidence="6" type="primary">LACTB2</name>
    <name evidence="6" type="ORF">LPJ64_005909</name>
</gene>
<keyword evidence="3" id="KW-0378">Hydrolase</keyword>
<dbReference type="GO" id="GO:0046872">
    <property type="term" value="F:metal ion binding"/>
    <property type="evidence" value="ECO:0007669"/>
    <property type="project" value="UniProtKB-KW"/>
</dbReference>
<dbReference type="InterPro" id="IPR041516">
    <property type="entry name" value="LACTB2_WH"/>
</dbReference>
<dbReference type="Pfam" id="PF17778">
    <property type="entry name" value="WHD_BLACT"/>
    <property type="match status" value="1"/>
</dbReference>
<dbReference type="Pfam" id="PF00753">
    <property type="entry name" value="Lactamase_B"/>
    <property type="match status" value="1"/>
</dbReference>
<proteinExistence type="inferred from homology"/>
<dbReference type="InterPro" id="IPR050662">
    <property type="entry name" value="Sec-metab_biosynth-thioest"/>
</dbReference>
<comment type="similarity">
    <text evidence="1">Belongs to the metallo-beta-lactamase superfamily. Glyoxalase II family.</text>
</comment>
<protein>
    <submittedName>
        <fullName evidence="6">Beta-lactamase-like protein 2</fullName>
    </submittedName>
</protein>
<evidence type="ECO:0000256" key="2">
    <source>
        <dbReference type="ARBA" id="ARBA00022723"/>
    </source>
</evidence>
<dbReference type="InterPro" id="IPR047921">
    <property type="entry name" value="LACTB2-like_MBL-fold"/>
</dbReference>
<evidence type="ECO:0000256" key="3">
    <source>
        <dbReference type="ARBA" id="ARBA00022801"/>
    </source>
</evidence>
<sequence>MNKPVERIARDIVRVLGLNPGPFTLQGTNTYLFGSGPRRLLVDTGDGAQPEYLKLLYQTLGDSRIDRILITHWHNDHTGGIPAILHSDMVSPDCTIFKHQHKDCPNIDGSQDISDGQVFAVDGLKLTAMLTPGHTPDHVAFLVSGCEQKMLVTGDLILGQGTTVVDDLQPYMRSLDQVLETAPSVLLPGHGPVVQGQDDQGQCNAVRVIREYIDHRHMREKQILQTMAGPPPIAGAPGWSVEQITAAVYPAITDPQIIRAAQKNVHLHLLKLKDEQKIKRILVDPLDPESALWALI</sequence>
<dbReference type="GO" id="GO:0044550">
    <property type="term" value="P:secondary metabolite biosynthetic process"/>
    <property type="evidence" value="ECO:0007669"/>
    <property type="project" value="TreeGrafter"/>
</dbReference>
<comment type="caution">
    <text evidence="6">The sequence shown here is derived from an EMBL/GenBank/DDBJ whole genome shotgun (WGS) entry which is preliminary data.</text>
</comment>
<evidence type="ECO:0000256" key="1">
    <source>
        <dbReference type="ARBA" id="ARBA00006759"/>
    </source>
</evidence>
<dbReference type="GO" id="GO:0016787">
    <property type="term" value="F:hydrolase activity"/>
    <property type="evidence" value="ECO:0007669"/>
    <property type="project" value="UniProtKB-KW"/>
</dbReference>
<organism evidence="6 7">
    <name type="scientific">Coemansia asiatica</name>
    <dbReference type="NCBI Taxonomy" id="1052880"/>
    <lineage>
        <taxon>Eukaryota</taxon>
        <taxon>Fungi</taxon>
        <taxon>Fungi incertae sedis</taxon>
        <taxon>Zoopagomycota</taxon>
        <taxon>Kickxellomycotina</taxon>
        <taxon>Kickxellomycetes</taxon>
        <taxon>Kickxellales</taxon>
        <taxon>Kickxellaceae</taxon>
        <taxon>Coemansia</taxon>
    </lineage>
</organism>
<dbReference type="AlphaFoldDB" id="A0A9W7XFJ8"/>
<accession>A0A9W7XFJ8</accession>
<dbReference type="FunFam" id="3.60.15.10:FF:000041">
    <property type="entry name" value="Metallo-beta-lactamase domain protein"/>
    <property type="match status" value="1"/>
</dbReference>
<dbReference type="InterPro" id="IPR036866">
    <property type="entry name" value="RibonucZ/Hydroxyglut_hydro"/>
</dbReference>
<evidence type="ECO:0000313" key="6">
    <source>
        <dbReference type="EMBL" id="KAJ1642227.1"/>
    </source>
</evidence>
<dbReference type="SUPFAM" id="SSF56281">
    <property type="entry name" value="Metallo-hydrolase/oxidoreductase"/>
    <property type="match status" value="1"/>
</dbReference>
<dbReference type="InterPro" id="IPR036388">
    <property type="entry name" value="WH-like_DNA-bd_sf"/>
</dbReference>
<evidence type="ECO:0000313" key="7">
    <source>
        <dbReference type="Proteomes" id="UP001145021"/>
    </source>
</evidence>
<dbReference type="Gene3D" id="3.60.15.10">
    <property type="entry name" value="Ribonuclease Z/Hydroxyacylglutathione hydrolase-like"/>
    <property type="match status" value="1"/>
</dbReference>
<reference evidence="6" key="1">
    <citation type="submission" date="2022-07" db="EMBL/GenBank/DDBJ databases">
        <title>Phylogenomic reconstructions and comparative analyses of Kickxellomycotina fungi.</title>
        <authorList>
            <person name="Reynolds N.K."/>
            <person name="Stajich J.E."/>
            <person name="Barry K."/>
            <person name="Grigoriev I.V."/>
            <person name="Crous P."/>
            <person name="Smith M.E."/>
        </authorList>
    </citation>
    <scope>NUCLEOTIDE SEQUENCE</scope>
    <source>
        <strain evidence="6">NBRC 105413</strain>
    </source>
</reference>
<name>A0A9W7XFJ8_9FUNG</name>
<dbReference type="Proteomes" id="UP001145021">
    <property type="component" value="Unassembled WGS sequence"/>
</dbReference>
<dbReference type="SMART" id="SM00849">
    <property type="entry name" value="Lactamase_B"/>
    <property type="match status" value="1"/>
</dbReference>
<dbReference type="Gene3D" id="1.10.10.10">
    <property type="entry name" value="Winged helix-like DNA-binding domain superfamily/Winged helix DNA-binding domain"/>
    <property type="match status" value="1"/>
</dbReference>
<dbReference type="CDD" id="cd07722">
    <property type="entry name" value="LACTB2-like_MBL-fold"/>
    <property type="match status" value="1"/>
</dbReference>
<keyword evidence="2" id="KW-0479">Metal-binding</keyword>